<evidence type="ECO:0000313" key="1">
    <source>
        <dbReference type="EMBL" id="KAK8579367.1"/>
    </source>
</evidence>
<sequence>MTPASSGAVPPPSANILPFSNSWLALLFPPCWWFSREVPYVRSMEVSPPGALWSILRTHGALGGKALLKSTAGSESLMG</sequence>
<keyword evidence="2" id="KW-1185">Reference proteome</keyword>
<reference evidence="1 2" key="1">
    <citation type="journal article" date="2024" name="G3 (Bethesda)">
        <title>Genome assembly of Hibiscus sabdariffa L. provides insights into metabolisms of medicinal natural products.</title>
        <authorList>
            <person name="Kim T."/>
        </authorList>
    </citation>
    <scope>NUCLEOTIDE SEQUENCE [LARGE SCALE GENOMIC DNA]</scope>
    <source>
        <strain evidence="1">TK-2024</strain>
        <tissue evidence="1">Old leaves</tissue>
    </source>
</reference>
<proteinExistence type="predicted"/>
<dbReference type="EMBL" id="JBBPBM010000006">
    <property type="protein sequence ID" value="KAK8579367.1"/>
    <property type="molecule type" value="Genomic_DNA"/>
</dbReference>
<protein>
    <submittedName>
        <fullName evidence="1">Uncharacterized protein</fullName>
    </submittedName>
</protein>
<evidence type="ECO:0000313" key="2">
    <source>
        <dbReference type="Proteomes" id="UP001472677"/>
    </source>
</evidence>
<accession>A0ABR2FES8</accession>
<gene>
    <name evidence="1" type="ORF">V6N12_069693</name>
</gene>
<organism evidence="1 2">
    <name type="scientific">Hibiscus sabdariffa</name>
    <name type="common">roselle</name>
    <dbReference type="NCBI Taxonomy" id="183260"/>
    <lineage>
        <taxon>Eukaryota</taxon>
        <taxon>Viridiplantae</taxon>
        <taxon>Streptophyta</taxon>
        <taxon>Embryophyta</taxon>
        <taxon>Tracheophyta</taxon>
        <taxon>Spermatophyta</taxon>
        <taxon>Magnoliopsida</taxon>
        <taxon>eudicotyledons</taxon>
        <taxon>Gunneridae</taxon>
        <taxon>Pentapetalae</taxon>
        <taxon>rosids</taxon>
        <taxon>malvids</taxon>
        <taxon>Malvales</taxon>
        <taxon>Malvaceae</taxon>
        <taxon>Malvoideae</taxon>
        <taxon>Hibiscus</taxon>
    </lineage>
</organism>
<comment type="caution">
    <text evidence="1">The sequence shown here is derived from an EMBL/GenBank/DDBJ whole genome shotgun (WGS) entry which is preliminary data.</text>
</comment>
<dbReference type="Proteomes" id="UP001472677">
    <property type="component" value="Unassembled WGS sequence"/>
</dbReference>
<name>A0ABR2FES8_9ROSI</name>